<dbReference type="PANTHER" id="PTHR33697">
    <property type="entry name" value="T17B22.17 PROTEIN-RELATED"/>
    <property type="match status" value="1"/>
</dbReference>
<feature type="region of interest" description="Disordered" evidence="1">
    <location>
        <begin position="85"/>
        <end position="124"/>
    </location>
</feature>
<organism evidence="2 3">
    <name type="scientific">Castilleja foliolosa</name>
    <dbReference type="NCBI Taxonomy" id="1961234"/>
    <lineage>
        <taxon>Eukaryota</taxon>
        <taxon>Viridiplantae</taxon>
        <taxon>Streptophyta</taxon>
        <taxon>Embryophyta</taxon>
        <taxon>Tracheophyta</taxon>
        <taxon>Spermatophyta</taxon>
        <taxon>Magnoliopsida</taxon>
        <taxon>eudicotyledons</taxon>
        <taxon>Gunneridae</taxon>
        <taxon>Pentapetalae</taxon>
        <taxon>asterids</taxon>
        <taxon>lamiids</taxon>
        <taxon>Lamiales</taxon>
        <taxon>Orobanchaceae</taxon>
        <taxon>Pedicularideae</taxon>
        <taxon>Castillejinae</taxon>
        <taxon>Castilleja</taxon>
    </lineage>
</organism>
<evidence type="ECO:0000256" key="1">
    <source>
        <dbReference type="SAM" id="MobiDB-lite"/>
    </source>
</evidence>
<accession>A0ABD3DU46</accession>
<dbReference type="InterPro" id="IPR044679">
    <property type="entry name" value="PWWP2-like"/>
</dbReference>
<dbReference type="Proteomes" id="UP001632038">
    <property type="component" value="Unassembled WGS sequence"/>
</dbReference>
<proteinExistence type="predicted"/>
<dbReference type="AlphaFoldDB" id="A0ABD3DU46"/>
<dbReference type="EMBL" id="JAVIJP010000013">
    <property type="protein sequence ID" value="KAL3645778.1"/>
    <property type="molecule type" value="Genomic_DNA"/>
</dbReference>
<feature type="region of interest" description="Disordered" evidence="1">
    <location>
        <begin position="1"/>
        <end position="31"/>
    </location>
</feature>
<evidence type="ECO:0000313" key="3">
    <source>
        <dbReference type="Proteomes" id="UP001632038"/>
    </source>
</evidence>
<dbReference type="PANTHER" id="PTHR33697:SF10">
    <property type="entry name" value="PWWP DOMAIN-CONTAINING PROTEIN"/>
    <property type="match status" value="1"/>
</dbReference>
<protein>
    <submittedName>
        <fullName evidence="2">Uncharacterized protein</fullName>
    </submittedName>
</protein>
<sequence>MKASREKRRPTQISHSLSVSEHPMKRRRCGENSSVAWYSLDKAKPMNEFHCTDFDDAYLRKAGSFDYFHSVKDLKHGQLEQAIESDSEFVVQEQEQDEQLQSPESDSSSDSDSDSDEESQLSEDDAIETELFDVKVMVKTSYRAENVPYVCLTSQLNGQAILGYPVATQALKSDDCETLRHKKESGARKLLFPPLVWKTAKRTPVCYLTSPISSTVSKNAAQAGENGKGRIVKEAKSRSCVPVELIFGKILAAVG</sequence>
<name>A0ABD3DU46_9LAMI</name>
<feature type="compositionally biased region" description="Basic residues" evidence="1">
    <location>
        <begin position="1"/>
        <end position="10"/>
    </location>
</feature>
<evidence type="ECO:0000313" key="2">
    <source>
        <dbReference type="EMBL" id="KAL3645778.1"/>
    </source>
</evidence>
<reference evidence="3" key="1">
    <citation type="journal article" date="2024" name="IScience">
        <title>Strigolactones Initiate the Formation of Haustorium-like Structures in Castilleja.</title>
        <authorList>
            <person name="Buerger M."/>
            <person name="Peterson D."/>
            <person name="Chory J."/>
        </authorList>
    </citation>
    <scope>NUCLEOTIDE SEQUENCE [LARGE SCALE GENOMIC DNA]</scope>
</reference>
<feature type="compositionally biased region" description="Acidic residues" evidence="1">
    <location>
        <begin position="107"/>
        <end position="124"/>
    </location>
</feature>
<keyword evidence="3" id="KW-1185">Reference proteome</keyword>
<feature type="compositionally biased region" description="Low complexity" evidence="1">
    <location>
        <begin position="88"/>
        <end position="106"/>
    </location>
</feature>
<gene>
    <name evidence="2" type="ORF">CASFOL_010958</name>
</gene>
<comment type="caution">
    <text evidence="2">The sequence shown here is derived from an EMBL/GenBank/DDBJ whole genome shotgun (WGS) entry which is preliminary data.</text>
</comment>